<gene>
    <name evidence="3" type="ORF">GRF29_19g2148592</name>
</gene>
<feature type="region of interest" description="Disordered" evidence="2">
    <location>
        <begin position="727"/>
        <end position="832"/>
    </location>
</feature>
<evidence type="ECO:0000313" key="4">
    <source>
        <dbReference type="Proteomes" id="UP001280581"/>
    </source>
</evidence>
<feature type="compositionally biased region" description="Polar residues" evidence="2">
    <location>
        <begin position="768"/>
        <end position="781"/>
    </location>
</feature>
<reference evidence="3 4" key="1">
    <citation type="submission" date="2021-02" db="EMBL/GenBank/DDBJ databases">
        <title>Genome assembly of Pseudopithomyces chartarum.</title>
        <authorList>
            <person name="Jauregui R."/>
            <person name="Singh J."/>
            <person name="Voisey C."/>
        </authorList>
    </citation>
    <scope>NUCLEOTIDE SEQUENCE [LARGE SCALE GENOMIC DNA]</scope>
    <source>
        <strain evidence="3 4">AGR01</strain>
    </source>
</reference>
<keyword evidence="4" id="KW-1185">Reference proteome</keyword>
<dbReference type="Proteomes" id="UP001280581">
    <property type="component" value="Unassembled WGS sequence"/>
</dbReference>
<feature type="region of interest" description="Disordered" evidence="2">
    <location>
        <begin position="1"/>
        <end position="72"/>
    </location>
</feature>
<evidence type="ECO:0000256" key="1">
    <source>
        <dbReference type="SAM" id="Coils"/>
    </source>
</evidence>
<accession>A0AAN6M6C4</accession>
<feature type="region of interest" description="Disordered" evidence="2">
    <location>
        <begin position="127"/>
        <end position="241"/>
    </location>
</feature>
<feature type="compositionally biased region" description="Basic and acidic residues" evidence="2">
    <location>
        <begin position="28"/>
        <end position="50"/>
    </location>
</feature>
<feature type="region of interest" description="Disordered" evidence="2">
    <location>
        <begin position="575"/>
        <end position="613"/>
    </location>
</feature>
<comment type="caution">
    <text evidence="3">The sequence shown here is derived from an EMBL/GenBank/DDBJ whole genome shotgun (WGS) entry which is preliminary data.</text>
</comment>
<organism evidence="3 4">
    <name type="scientific">Pseudopithomyces chartarum</name>
    <dbReference type="NCBI Taxonomy" id="1892770"/>
    <lineage>
        <taxon>Eukaryota</taxon>
        <taxon>Fungi</taxon>
        <taxon>Dikarya</taxon>
        <taxon>Ascomycota</taxon>
        <taxon>Pezizomycotina</taxon>
        <taxon>Dothideomycetes</taxon>
        <taxon>Pleosporomycetidae</taxon>
        <taxon>Pleosporales</taxon>
        <taxon>Massarineae</taxon>
        <taxon>Didymosphaeriaceae</taxon>
        <taxon>Pseudopithomyces</taxon>
    </lineage>
</organism>
<feature type="region of interest" description="Disordered" evidence="2">
    <location>
        <begin position="383"/>
        <end position="444"/>
    </location>
</feature>
<feature type="compositionally biased region" description="Basic residues" evidence="2">
    <location>
        <begin position="600"/>
        <end position="611"/>
    </location>
</feature>
<feature type="compositionally biased region" description="Basic residues" evidence="2">
    <location>
        <begin position="13"/>
        <end position="27"/>
    </location>
</feature>
<evidence type="ECO:0000313" key="3">
    <source>
        <dbReference type="EMBL" id="KAK3215087.1"/>
    </source>
</evidence>
<evidence type="ECO:0000256" key="2">
    <source>
        <dbReference type="SAM" id="MobiDB-lite"/>
    </source>
</evidence>
<feature type="region of interest" description="Disordered" evidence="2">
    <location>
        <begin position="89"/>
        <end position="108"/>
    </location>
</feature>
<feature type="compositionally biased region" description="Basic and acidic residues" evidence="2">
    <location>
        <begin position="782"/>
        <end position="821"/>
    </location>
</feature>
<keyword evidence="1" id="KW-0175">Coiled coil</keyword>
<feature type="region of interest" description="Disordered" evidence="2">
    <location>
        <begin position="631"/>
        <end position="653"/>
    </location>
</feature>
<sequence>MTNVNDLDSTPRNKMKKWKGSLRKGFKSLKDALKDKPEKNVSSDRPKEGIDVEQEAITVPSLTRPSPCEQGIPTQQAYTTRQAIDEFLSDPTSTNHMETTSAAITPQKLERKPLTLQRLPLRNLYRDGTKGYGLKDAVDEQRSTLDPPSDQPIVRFKVKMARSSVGSSPGSVSASPSDGHKVCKFSGRSDEFGPQMEGATGHVTLAADPRTGQRANTTGNKDNSSPNELQSSKAKDKVISSSGEVEDTIASGGIQEPSYAKDFNIRARFSSVETKTNNPVSVSSGVAESVFRSRGQSVITSQSETTKTGVKKSRYLSVSNEELTSVDFPVAGHVTTQLGGTGRASIVRTENQADHERQQNSICLPSPDILCSSITQHKPAAGTVREVQTENQTKATTTNQSPSYGLITANGTEHENRHRSDESLKQIEQEREPEKQLTTSRMSDPARDLIEPCLQPPLHVDKMGPNTFGGKLQKITDGIRFMQKELEEHQNSITEDANHLQAFSKEEPKEEELDIAMQRLAEKTEKLKQAAIAVRDQKVTLSDEEIAMIQKECPTETALYKSIKDLRREHHDELHKAGAPLAPRAMREKEARTPSGAHSQPRHPKSHHSWGKNKSVAYIQGQIAREYSRFSNNHPQSQERYNPMPRGGKPKSAFSYQHQHYHSQSLPRNAIPPTPSFFSHPPNGRGFQTMPRRGLSAGLISPPLPTYQPQSYPSHPIRLFRKADTHGSHWANQGPHQPDILSKESPKLCPSRSSALPTLNPGLDGGNSDPQVQHVTGQDTADSTRSEEASKEVLENGRGEVKDEDQEYPKSGDIDAGRELAHVGQAEIGEST</sequence>
<proteinExistence type="predicted"/>
<feature type="coiled-coil region" evidence="1">
    <location>
        <begin position="472"/>
        <end position="537"/>
    </location>
</feature>
<feature type="compositionally biased region" description="Polar residues" evidence="2">
    <location>
        <begin position="631"/>
        <end position="640"/>
    </location>
</feature>
<feature type="compositionally biased region" description="Polar residues" evidence="2">
    <location>
        <begin position="389"/>
        <end position="403"/>
    </location>
</feature>
<protein>
    <submittedName>
        <fullName evidence="3">Uncharacterized protein</fullName>
    </submittedName>
</protein>
<feature type="compositionally biased region" description="Low complexity" evidence="2">
    <location>
        <begin position="163"/>
        <end position="177"/>
    </location>
</feature>
<name>A0AAN6M6C4_9PLEO</name>
<feature type="compositionally biased region" description="Polar residues" evidence="2">
    <location>
        <begin position="1"/>
        <end position="12"/>
    </location>
</feature>
<feature type="compositionally biased region" description="Basic and acidic residues" evidence="2">
    <location>
        <begin position="412"/>
        <end position="435"/>
    </location>
</feature>
<feature type="compositionally biased region" description="Polar residues" evidence="2">
    <location>
        <begin position="90"/>
        <end position="104"/>
    </location>
</feature>
<feature type="compositionally biased region" description="Polar residues" evidence="2">
    <location>
        <begin position="213"/>
        <end position="232"/>
    </location>
</feature>
<dbReference type="EMBL" id="WVTA01000003">
    <property type="protein sequence ID" value="KAK3215087.1"/>
    <property type="molecule type" value="Genomic_DNA"/>
</dbReference>
<dbReference type="AlphaFoldDB" id="A0AAN6M6C4"/>